<evidence type="ECO:0000313" key="3">
    <source>
        <dbReference type="Proteomes" id="UP000594001"/>
    </source>
</evidence>
<dbReference type="Pfam" id="PF01551">
    <property type="entry name" value="Peptidase_M23"/>
    <property type="match status" value="1"/>
</dbReference>
<dbReference type="Gene3D" id="2.70.70.10">
    <property type="entry name" value="Glucose Permease (Domain IIA)"/>
    <property type="match status" value="1"/>
</dbReference>
<feature type="domain" description="M23ase beta-sheet core" evidence="1">
    <location>
        <begin position="139"/>
        <end position="227"/>
    </location>
</feature>
<reference evidence="2 3" key="1">
    <citation type="submission" date="2020-06" db="EMBL/GenBank/DDBJ databases">
        <title>The endosymbiont of the kinetoplastid Bodo saltans is a Paracaedibacter-like alpha-proteobacterium possessing a putative toxin-antitoxin system.</title>
        <authorList>
            <person name="Midha S."/>
            <person name="Rigden D.J."/>
            <person name="Siozios S."/>
            <person name="Hurst G.D.D."/>
            <person name="Jackson A.P."/>
        </authorList>
    </citation>
    <scope>NUCLEOTIDE SEQUENCE [LARGE SCALE GENOMIC DNA]</scope>
    <source>
        <strain evidence="2">Lake Konstanz</strain>
    </source>
</reference>
<accession>A0A7L9RT21</accession>
<dbReference type="SUPFAM" id="SSF51261">
    <property type="entry name" value="Duplicated hybrid motif"/>
    <property type="match status" value="1"/>
</dbReference>
<protein>
    <submittedName>
        <fullName evidence="2">Membrane protein</fullName>
    </submittedName>
</protein>
<dbReference type="EMBL" id="CP054719">
    <property type="protein sequence ID" value="QOL19555.1"/>
    <property type="molecule type" value="Genomic_DNA"/>
</dbReference>
<keyword evidence="3" id="KW-1185">Reference proteome</keyword>
<dbReference type="InterPro" id="IPR050570">
    <property type="entry name" value="Cell_wall_metabolism_enzyme"/>
</dbReference>
<dbReference type="CDD" id="cd12797">
    <property type="entry name" value="M23_peptidase"/>
    <property type="match status" value="1"/>
</dbReference>
<organism evidence="2 3">
    <name type="scientific">Candidatus Bodocaedibacter vickermanii</name>
    <dbReference type="NCBI Taxonomy" id="2741701"/>
    <lineage>
        <taxon>Bacteria</taxon>
        <taxon>Pseudomonadati</taxon>
        <taxon>Pseudomonadota</taxon>
        <taxon>Alphaproteobacteria</taxon>
        <taxon>Holosporales</taxon>
        <taxon>Candidatus Paracaedibacteraceae</taxon>
        <taxon>Candidatus Bodocaedibacter</taxon>
    </lineage>
</organism>
<dbReference type="Proteomes" id="UP000594001">
    <property type="component" value="Chromosome"/>
</dbReference>
<dbReference type="InterPro" id="IPR016047">
    <property type="entry name" value="M23ase_b-sheet_dom"/>
</dbReference>
<evidence type="ECO:0000313" key="2">
    <source>
        <dbReference type="EMBL" id="QOL19555.1"/>
    </source>
</evidence>
<dbReference type="PANTHER" id="PTHR21666:SF270">
    <property type="entry name" value="MUREIN HYDROLASE ACTIVATOR ENVC"/>
    <property type="match status" value="1"/>
</dbReference>
<name>A0A7L9RT21_9PROT</name>
<gene>
    <name evidence="2" type="ORF">CPBP_00317</name>
</gene>
<dbReference type="GO" id="GO:0004222">
    <property type="term" value="F:metalloendopeptidase activity"/>
    <property type="evidence" value="ECO:0007669"/>
    <property type="project" value="TreeGrafter"/>
</dbReference>
<evidence type="ECO:0000259" key="1">
    <source>
        <dbReference type="Pfam" id="PF01551"/>
    </source>
</evidence>
<dbReference type="AlphaFoldDB" id="A0A7L9RT21"/>
<proteinExistence type="predicted"/>
<dbReference type="PANTHER" id="PTHR21666">
    <property type="entry name" value="PEPTIDASE-RELATED"/>
    <property type="match status" value="1"/>
</dbReference>
<dbReference type="InterPro" id="IPR011055">
    <property type="entry name" value="Dup_hybrid_motif"/>
</dbReference>
<dbReference type="KEGG" id="pbal:CPBP_00317"/>
<sequence length="239" mass="26279">MPIVIGCSLINACVYGGLKPATAVVNCNGVLTEEVNRHRLTQSSLSATPEVIKSDRHRFILGRLGASKSNIKVREQIAKVKVITVEQLAEPRLPEEKKKYNLYAEMPDNSPKLKLNWTMMPPVKGGVSRKFGEGDKKLSQGVVYNIKASQNVHAPVGGVVIFSGLMKEFEHVVMIEKDFENIILVAGISNADIKQGDKVYRGQKIGAVVKGKWVYVEFRNAGVPIDPQQILVSGNVNEE</sequence>